<name>A0A315W4U6_GAMAF</name>
<sequence length="346" mass="38460">MQRSAALLMLLLLCADSQDYCYDEPDCDPYSWGDSFPSCHPLLERHHSPINLDQHLVRDDSLGPLRLEGFDAVQAGHWTLENDGHSGEHPADSPRQQRVRVVFSVGFDIRVFSPHLPPPSVLLQVGSGMAVSGGGLPDVYHTIQLHFHWGGPATNGSEHTVDGRRYPMEMHIVNMKSIHPNESAALDDPTGFAVLGFFIDVVYADNVHFGHISQKLSSVAYRGQTTKVKPFPLLGLLPKHNMSQYYRYSGSLTTPPCSQAVVWTLYEVPIYISWSQLAQFTSQIFSTEEDAEQVTPLQNNFRHVHPTFSRTVSASRDAGLLRGAAGRATRSNLLQILVLGSFIFKL</sequence>
<evidence type="ECO:0000256" key="1">
    <source>
        <dbReference type="ARBA" id="ARBA00010718"/>
    </source>
</evidence>
<keyword evidence="7" id="KW-1185">Reference proteome</keyword>
<keyword evidence="4" id="KW-0456">Lyase</keyword>
<dbReference type="InterPro" id="IPR023561">
    <property type="entry name" value="Carbonic_anhydrase_a-class"/>
</dbReference>
<gene>
    <name evidence="6" type="ORF">CCH79_00000871</name>
</gene>
<evidence type="ECO:0000256" key="2">
    <source>
        <dbReference type="ARBA" id="ARBA00022723"/>
    </source>
</evidence>
<comment type="caution">
    <text evidence="6">The sequence shown here is derived from an EMBL/GenBank/DDBJ whole genome shotgun (WGS) entry which is preliminary data.</text>
</comment>
<organism evidence="6 7">
    <name type="scientific">Gambusia affinis</name>
    <name type="common">Western mosquitofish</name>
    <name type="synonym">Heterandria affinis</name>
    <dbReference type="NCBI Taxonomy" id="33528"/>
    <lineage>
        <taxon>Eukaryota</taxon>
        <taxon>Metazoa</taxon>
        <taxon>Chordata</taxon>
        <taxon>Craniata</taxon>
        <taxon>Vertebrata</taxon>
        <taxon>Euteleostomi</taxon>
        <taxon>Actinopterygii</taxon>
        <taxon>Neopterygii</taxon>
        <taxon>Teleostei</taxon>
        <taxon>Neoteleostei</taxon>
        <taxon>Acanthomorphata</taxon>
        <taxon>Ovalentaria</taxon>
        <taxon>Atherinomorphae</taxon>
        <taxon>Cyprinodontiformes</taxon>
        <taxon>Poeciliidae</taxon>
        <taxon>Poeciliinae</taxon>
        <taxon>Gambusia</taxon>
    </lineage>
</organism>
<comment type="similarity">
    <text evidence="1 4">Belongs to the alpha-carbonic anhydrase family.</text>
</comment>
<dbReference type="Pfam" id="PF00194">
    <property type="entry name" value="Carb_anhydrase"/>
    <property type="match status" value="2"/>
</dbReference>
<comment type="cofactor">
    <cofactor evidence="4">
        <name>Zn(2+)</name>
        <dbReference type="ChEBI" id="CHEBI:29105"/>
    </cofactor>
</comment>
<dbReference type="InterPro" id="IPR036398">
    <property type="entry name" value="CA_dom_sf"/>
</dbReference>
<comment type="function">
    <text evidence="4">Reversible hydration of carbon dioxide.</text>
</comment>
<dbReference type="GO" id="GO:0005886">
    <property type="term" value="C:plasma membrane"/>
    <property type="evidence" value="ECO:0007669"/>
    <property type="project" value="TreeGrafter"/>
</dbReference>
<dbReference type="PANTHER" id="PTHR18952">
    <property type="entry name" value="CARBONIC ANHYDRASE"/>
    <property type="match status" value="1"/>
</dbReference>
<dbReference type="STRING" id="33528.ENSGAFP00000012924"/>
<evidence type="ECO:0000313" key="7">
    <source>
        <dbReference type="Proteomes" id="UP000250572"/>
    </source>
</evidence>
<dbReference type="InterPro" id="IPR018338">
    <property type="entry name" value="Carbonic_anhydrase_a-class_CS"/>
</dbReference>
<dbReference type="GO" id="GO:0008270">
    <property type="term" value="F:zinc ion binding"/>
    <property type="evidence" value="ECO:0007669"/>
    <property type="project" value="UniProtKB-UniRule"/>
</dbReference>
<dbReference type="EMBL" id="NHOQ01001156">
    <property type="protein sequence ID" value="PWA26808.1"/>
    <property type="molecule type" value="Genomic_DNA"/>
</dbReference>
<evidence type="ECO:0000259" key="5">
    <source>
        <dbReference type="PROSITE" id="PS51144"/>
    </source>
</evidence>
<comment type="catalytic activity">
    <reaction evidence="4">
        <text>hydrogencarbonate + H(+) = CO2 + H2O</text>
        <dbReference type="Rhea" id="RHEA:10748"/>
        <dbReference type="ChEBI" id="CHEBI:15377"/>
        <dbReference type="ChEBI" id="CHEBI:15378"/>
        <dbReference type="ChEBI" id="CHEBI:16526"/>
        <dbReference type="ChEBI" id="CHEBI:17544"/>
        <dbReference type="EC" id="4.2.1.1"/>
    </reaction>
</comment>
<dbReference type="Proteomes" id="UP000250572">
    <property type="component" value="Unassembled WGS sequence"/>
</dbReference>
<reference evidence="6 7" key="1">
    <citation type="journal article" date="2018" name="G3 (Bethesda)">
        <title>A High-Quality Reference Genome for the Invasive Mosquitofish Gambusia affinis Using a Chicago Library.</title>
        <authorList>
            <person name="Hoffberg S.L."/>
            <person name="Troendle N.J."/>
            <person name="Glenn T.C."/>
            <person name="Mahmud O."/>
            <person name="Louha S."/>
            <person name="Chalopin D."/>
            <person name="Bennetzen J.L."/>
            <person name="Mauricio R."/>
        </authorList>
    </citation>
    <scope>NUCLEOTIDE SEQUENCE [LARGE SCALE GENOMIC DNA]</scope>
    <source>
        <strain evidence="6">NE01/NJP1002.9</strain>
        <tissue evidence="6">Muscle</tissue>
    </source>
</reference>
<evidence type="ECO:0000313" key="6">
    <source>
        <dbReference type="EMBL" id="PWA26808.1"/>
    </source>
</evidence>
<keyword evidence="2 4" id="KW-0479">Metal-binding</keyword>
<protein>
    <recommendedName>
        <fullName evidence="4">Carbonic anhydrase</fullName>
        <ecNumber evidence="4">4.2.1.1</ecNumber>
    </recommendedName>
</protein>
<dbReference type="EC" id="4.2.1.1" evidence="4"/>
<accession>A0A315W4U6</accession>
<keyword evidence="4" id="KW-0732">Signal</keyword>
<dbReference type="SMART" id="SM01057">
    <property type="entry name" value="Carb_anhydrase"/>
    <property type="match status" value="1"/>
</dbReference>
<dbReference type="InterPro" id="IPR001148">
    <property type="entry name" value="CA_dom"/>
</dbReference>
<dbReference type="PROSITE" id="PS51144">
    <property type="entry name" value="ALPHA_CA_2"/>
    <property type="match status" value="1"/>
</dbReference>
<dbReference type="SUPFAM" id="SSF51069">
    <property type="entry name" value="Carbonic anhydrase"/>
    <property type="match status" value="1"/>
</dbReference>
<feature type="chain" id="PRO_5025092092" description="Carbonic anhydrase" evidence="4">
    <location>
        <begin position="18"/>
        <end position="346"/>
    </location>
</feature>
<proteinExistence type="inferred from homology"/>
<feature type="signal peptide" evidence="4">
    <location>
        <begin position="1"/>
        <end position="17"/>
    </location>
</feature>
<dbReference type="PANTHER" id="PTHR18952:SF134">
    <property type="entry name" value="CARBONIC ANHYDRASE 15"/>
    <property type="match status" value="1"/>
</dbReference>
<keyword evidence="3 4" id="KW-0862">Zinc</keyword>
<dbReference type="PROSITE" id="PS00162">
    <property type="entry name" value="ALPHA_CA_1"/>
    <property type="match status" value="1"/>
</dbReference>
<evidence type="ECO:0000256" key="4">
    <source>
        <dbReference type="RuleBase" id="RU367011"/>
    </source>
</evidence>
<dbReference type="Gene3D" id="3.10.200.10">
    <property type="entry name" value="Alpha carbonic anhydrase"/>
    <property type="match status" value="1"/>
</dbReference>
<dbReference type="GO" id="GO:0004089">
    <property type="term" value="F:carbonate dehydratase activity"/>
    <property type="evidence" value="ECO:0007669"/>
    <property type="project" value="UniProtKB-UniRule"/>
</dbReference>
<evidence type="ECO:0000256" key="3">
    <source>
        <dbReference type="ARBA" id="ARBA00022833"/>
    </source>
</evidence>
<feature type="domain" description="Alpha-carbonic anhydrase" evidence="5">
    <location>
        <begin position="18"/>
        <end position="316"/>
    </location>
</feature>
<dbReference type="AlphaFoldDB" id="A0A315W4U6"/>